<evidence type="ECO:0000256" key="2">
    <source>
        <dbReference type="ARBA" id="ARBA00022679"/>
    </source>
</evidence>
<dbReference type="GeneID" id="98660335"/>
<dbReference type="RefSeq" id="WP_110436614.1">
    <property type="nucleotide sequence ID" value="NZ_DBEZDI010000173.1"/>
</dbReference>
<feature type="domain" description="Maltose/galactoside acetyltransferase" evidence="6">
    <location>
        <begin position="4"/>
        <end position="59"/>
    </location>
</feature>
<dbReference type="Pfam" id="PF14602">
    <property type="entry name" value="Hexapep_2"/>
    <property type="match status" value="1"/>
</dbReference>
<dbReference type="InterPro" id="IPR018357">
    <property type="entry name" value="Hexapep_transf_CS"/>
</dbReference>
<evidence type="ECO:0000259" key="6">
    <source>
        <dbReference type="SMART" id="SM01266"/>
    </source>
</evidence>
<dbReference type="InterPro" id="IPR001451">
    <property type="entry name" value="Hexapep"/>
</dbReference>
<sequence length="193" mass="20396">MTELEKAASGLLYDANSDPALLEARAQTSDLCMDYNALRSSQKEEKNALLHTILGACAPDIVIEPPFFVDYGSHTRVGRAFYANHNLVILDAAPVAIGDHVFIGPNCCISTAGHPFDVAQRNAGLEYAKPVTIGNNVWIGMGVQICPGVTIGDNAVIGAGSVVTEDIPAGMLAIGVPCKAVKQVANKPQRRIL</sequence>
<keyword evidence="4 5" id="KW-0012">Acyltransferase</keyword>
<dbReference type="EC" id="2.3.1.-" evidence="5"/>
<dbReference type="SMART" id="SM01266">
    <property type="entry name" value="Mac"/>
    <property type="match status" value="1"/>
</dbReference>
<dbReference type="Pfam" id="PF00132">
    <property type="entry name" value="Hexapep"/>
    <property type="match status" value="1"/>
</dbReference>
<dbReference type="FunFam" id="2.160.10.10:FF:000025">
    <property type="entry name" value="Hexapeptide-repeat containing-acetyltransferase"/>
    <property type="match status" value="1"/>
</dbReference>
<comment type="similarity">
    <text evidence="1 5">Belongs to the transferase hexapeptide repeat family.</text>
</comment>
<evidence type="ECO:0000256" key="5">
    <source>
        <dbReference type="RuleBase" id="RU367021"/>
    </source>
</evidence>
<evidence type="ECO:0000256" key="1">
    <source>
        <dbReference type="ARBA" id="ARBA00007274"/>
    </source>
</evidence>
<reference evidence="7 8" key="1">
    <citation type="submission" date="2021-10" db="EMBL/GenBank/DDBJ databases">
        <title>Anaerobic single-cell dispensing facilitates the cultivation of human gut bacteria.</title>
        <authorList>
            <person name="Afrizal A."/>
        </authorList>
    </citation>
    <scope>NUCLEOTIDE SEQUENCE [LARGE SCALE GENOMIC DNA]</scope>
    <source>
        <strain evidence="7 8">CLA-AA-H270</strain>
    </source>
</reference>
<dbReference type="InterPro" id="IPR011004">
    <property type="entry name" value="Trimer_LpxA-like_sf"/>
</dbReference>
<accession>A0AAW4VX92</accession>
<dbReference type="GO" id="GO:0008870">
    <property type="term" value="F:galactoside O-acetyltransferase activity"/>
    <property type="evidence" value="ECO:0007669"/>
    <property type="project" value="TreeGrafter"/>
</dbReference>
<dbReference type="PROSITE" id="PS00101">
    <property type="entry name" value="HEXAPEP_TRANSFERASES"/>
    <property type="match status" value="1"/>
</dbReference>
<evidence type="ECO:0000313" key="7">
    <source>
        <dbReference type="EMBL" id="MCC2177470.1"/>
    </source>
</evidence>
<dbReference type="EMBL" id="JAJEPX010000035">
    <property type="protein sequence ID" value="MCC2177470.1"/>
    <property type="molecule type" value="Genomic_DNA"/>
</dbReference>
<dbReference type="SUPFAM" id="SSF51161">
    <property type="entry name" value="Trimeric LpxA-like enzymes"/>
    <property type="match status" value="1"/>
</dbReference>
<dbReference type="AlphaFoldDB" id="A0AAW4VX92"/>
<dbReference type="PANTHER" id="PTHR43017:SF1">
    <property type="entry name" value="ACETYLTRANSFERASE YJL218W-RELATED"/>
    <property type="match status" value="1"/>
</dbReference>
<comment type="caution">
    <text evidence="7">The sequence shown here is derived from an EMBL/GenBank/DDBJ whole genome shotgun (WGS) entry which is preliminary data.</text>
</comment>
<protein>
    <recommendedName>
        <fullName evidence="5">Acetyltransferase</fullName>
        <ecNumber evidence="5">2.3.1.-</ecNumber>
    </recommendedName>
</protein>
<proteinExistence type="inferred from homology"/>
<keyword evidence="2 5" id="KW-0808">Transferase</keyword>
<dbReference type="Pfam" id="PF12464">
    <property type="entry name" value="Mac"/>
    <property type="match status" value="1"/>
</dbReference>
<evidence type="ECO:0000313" key="8">
    <source>
        <dbReference type="Proteomes" id="UP001298753"/>
    </source>
</evidence>
<dbReference type="Gene3D" id="2.160.10.10">
    <property type="entry name" value="Hexapeptide repeat proteins"/>
    <property type="match status" value="1"/>
</dbReference>
<name>A0AAW4VX92_9FIRM</name>
<dbReference type="Proteomes" id="UP001298753">
    <property type="component" value="Unassembled WGS sequence"/>
</dbReference>
<dbReference type="InterPro" id="IPR024688">
    <property type="entry name" value="Mac_dom"/>
</dbReference>
<keyword evidence="8" id="KW-1185">Reference proteome</keyword>
<evidence type="ECO:0000256" key="4">
    <source>
        <dbReference type="ARBA" id="ARBA00023315"/>
    </source>
</evidence>
<keyword evidence="3" id="KW-0677">Repeat</keyword>
<organism evidence="7 8">
    <name type="scientific">Agathobaculum butyriciproducens</name>
    <dbReference type="NCBI Taxonomy" id="1628085"/>
    <lineage>
        <taxon>Bacteria</taxon>
        <taxon>Bacillati</taxon>
        <taxon>Bacillota</taxon>
        <taxon>Clostridia</taxon>
        <taxon>Eubacteriales</taxon>
        <taxon>Butyricicoccaceae</taxon>
        <taxon>Agathobaculum</taxon>
    </lineage>
</organism>
<dbReference type="CDD" id="cd03357">
    <property type="entry name" value="LbH_MAT_GAT"/>
    <property type="match status" value="1"/>
</dbReference>
<dbReference type="PANTHER" id="PTHR43017">
    <property type="entry name" value="GALACTOSIDE O-ACETYLTRANSFERASE"/>
    <property type="match status" value="1"/>
</dbReference>
<dbReference type="InterPro" id="IPR039369">
    <property type="entry name" value="LacA-like"/>
</dbReference>
<evidence type="ECO:0000256" key="3">
    <source>
        <dbReference type="ARBA" id="ARBA00022737"/>
    </source>
</evidence>
<gene>
    <name evidence="7" type="ORF">LKD22_10095</name>
</gene>